<proteinExistence type="predicted"/>
<dbReference type="PROSITE" id="PS51318">
    <property type="entry name" value="TAT"/>
    <property type="match status" value="1"/>
</dbReference>
<organism evidence="2 3">
    <name type="scientific">Methylobacterium crusticola</name>
    <dbReference type="NCBI Taxonomy" id="1697972"/>
    <lineage>
        <taxon>Bacteria</taxon>
        <taxon>Pseudomonadati</taxon>
        <taxon>Pseudomonadota</taxon>
        <taxon>Alphaproteobacteria</taxon>
        <taxon>Hyphomicrobiales</taxon>
        <taxon>Methylobacteriaceae</taxon>
        <taxon>Methylobacterium</taxon>
    </lineage>
</organism>
<sequence length="533" mass="54382">MTDRWVARDGPAGIAHNGGMTSRPTRRALLAAAAAAPSAAVPAAPAAPGSAAPGSAAPDGAAPDGAATAFAADVRRVVFPRARPQGLERTLGDVVAAEPLRLTQYLRPADMDGASNNREAVNAAVADARASGRSLDLTGTPHLVLNGPPVDIQGVALVGRGVGTMPATRIVTSNPVDTFTAAGNSAGARGLTVEHSGPAGQIFRLHQGISHRIEDCNLAGTHPDNPDPLLSFRGANTDLEGIGFNNFRLRAYSWLCDAVAAGGLININSAVRHCYQGGPGRGGWIGSSDRSTRPEGLSVDDLKSIVTGGPALTVESVLSLMVVTPMLDQVRGAGLLLRPAAPYGIDDVQILGGWIGSSPTTDPDAVGILHDPALGHGMARLRALGTSFRYLERAARFGPKATDLLLDAGCAFTDLRSGIAVEVPPGASLALGRCLFAQGVQPVLFTGAARAGRLANRIRIPFQTRGFAGYVGAPHGLAAPPSHVAVSVEAGTAGMQPPAVMLAQKDEANVVFALTLAGIAAHGTGYLDVALAV</sequence>
<dbReference type="InterPro" id="IPR006311">
    <property type="entry name" value="TAT_signal"/>
</dbReference>
<keyword evidence="3" id="KW-1185">Reference proteome</keyword>
<gene>
    <name evidence="2" type="ORF">OPKNFCMD_6203</name>
</gene>
<evidence type="ECO:0000313" key="3">
    <source>
        <dbReference type="Proteomes" id="UP001055167"/>
    </source>
</evidence>
<dbReference type="EMBL" id="BPQH01000029">
    <property type="protein sequence ID" value="GJD53428.1"/>
    <property type="molecule type" value="Genomic_DNA"/>
</dbReference>
<feature type="region of interest" description="Disordered" evidence="1">
    <location>
        <begin position="1"/>
        <end position="22"/>
    </location>
</feature>
<feature type="region of interest" description="Disordered" evidence="1">
    <location>
        <begin position="43"/>
        <end position="63"/>
    </location>
</feature>
<name>A0ABQ4R6Y2_9HYPH</name>
<evidence type="ECO:0000313" key="2">
    <source>
        <dbReference type="EMBL" id="GJD53428.1"/>
    </source>
</evidence>
<reference evidence="2" key="1">
    <citation type="journal article" date="2021" name="Front. Microbiol.">
        <title>Comprehensive Comparative Genomics and Phenotyping of Methylobacterium Species.</title>
        <authorList>
            <person name="Alessa O."/>
            <person name="Ogura Y."/>
            <person name="Fujitani Y."/>
            <person name="Takami H."/>
            <person name="Hayashi T."/>
            <person name="Sahin N."/>
            <person name="Tani A."/>
        </authorList>
    </citation>
    <scope>NUCLEOTIDE SEQUENCE</scope>
    <source>
        <strain evidence="2">KCTC 52305</strain>
    </source>
</reference>
<comment type="caution">
    <text evidence="2">The sequence shown here is derived from an EMBL/GenBank/DDBJ whole genome shotgun (WGS) entry which is preliminary data.</text>
</comment>
<evidence type="ECO:0008006" key="4">
    <source>
        <dbReference type="Google" id="ProtNLM"/>
    </source>
</evidence>
<reference evidence="2" key="2">
    <citation type="submission" date="2021-08" db="EMBL/GenBank/DDBJ databases">
        <authorList>
            <person name="Tani A."/>
            <person name="Ola A."/>
            <person name="Ogura Y."/>
            <person name="Katsura K."/>
            <person name="Hayashi T."/>
        </authorList>
    </citation>
    <scope>NUCLEOTIDE SEQUENCE</scope>
    <source>
        <strain evidence="2">KCTC 52305</strain>
    </source>
</reference>
<evidence type="ECO:0000256" key="1">
    <source>
        <dbReference type="SAM" id="MobiDB-lite"/>
    </source>
</evidence>
<accession>A0ABQ4R6Y2</accession>
<protein>
    <recommendedName>
        <fullName evidence="4">Pectate lyase superfamily protein domain-containing protein</fullName>
    </recommendedName>
</protein>
<dbReference type="Proteomes" id="UP001055167">
    <property type="component" value="Unassembled WGS sequence"/>
</dbReference>